<evidence type="ECO:0000256" key="1">
    <source>
        <dbReference type="ARBA" id="ARBA00006484"/>
    </source>
</evidence>
<dbReference type="Proteomes" id="UP001108027">
    <property type="component" value="Unassembled WGS sequence"/>
</dbReference>
<name>A0A9Q3YMQ3_9GAMM</name>
<sequence>MPSSSLADQVVWITGASSGIGEAAAAEYARYGARLVLSARREAELERVRAGLVNAEEHLVLPLDLADEAAMGPATERVLNHFGRIDQLVHNGGISQRALARDTSLAVDRRMMEVNYFGTVALTKAVLPAFLRQGGGRFVVVTSLVGELPTPKRSAYSASKHALHGFFEALRAEEYDNGVRVTLVLPGFIHTRLSYNALVGDGSEQGTLDDAQANGMDPAECARKLVEAVQRGRDQVIIAGREGAGVYLKRWAPPLYRRVIRKIKVT</sequence>
<dbReference type="InterPro" id="IPR020904">
    <property type="entry name" value="Sc_DH/Rdtase_CS"/>
</dbReference>
<dbReference type="EMBL" id="JAJGNA010000011">
    <property type="protein sequence ID" value="MCC4309017.1"/>
    <property type="molecule type" value="Genomic_DNA"/>
</dbReference>
<protein>
    <submittedName>
        <fullName evidence="5">SDR family oxidoreductase</fullName>
    </submittedName>
</protein>
<keyword evidence="2" id="KW-0560">Oxidoreductase</keyword>
<dbReference type="NCBIfam" id="NF004825">
    <property type="entry name" value="PRK06181.1"/>
    <property type="match status" value="1"/>
</dbReference>
<feature type="domain" description="Ketoreductase" evidence="4">
    <location>
        <begin position="9"/>
        <end position="192"/>
    </location>
</feature>
<dbReference type="PROSITE" id="PS00061">
    <property type="entry name" value="ADH_SHORT"/>
    <property type="match status" value="1"/>
</dbReference>
<proteinExistence type="inferred from homology"/>
<evidence type="ECO:0000259" key="4">
    <source>
        <dbReference type="SMART" id="SM00822"/>
    </source>
</evidence>
<evidence type="ECO:0000256" key="3">
    <source>
        <dbReference type="RuleBase" id="RU000363"/>
    </source>
</evidence>
<evidence type="ECO:0000256" key="2">
    <source>
        <dbReference type="ARBA" id="ARBA00023002"/>
    </source>
</evidence>
<dbReference type="SMART" id="SM00822">
    <property type="entry name" value="PKS_KR"/>
    <property type="match status" value="1"/>
</dbReference>
<dbReference type="PRINTS" id="PR00080">
    <property type="entry name" value="SDRFAMILY"/>
</dbReference>
<organism evidence="5 6">
    <name type="scientific">Alloalcanivorax marinus</name>
    <dbReference type="NCBI Taxonomy" id="1177169"/>
    <lineage>
        <taxon>Bacteria</taxon>
        <taxon>Pseudomonadati</taxon>
        <taxon>Pseudomonadota</taxon>
        <taxon>Gammaproteobacteria</taxon>
        <taxon>Oceanospirillales</taxon>
        <taxon>Alcanivoracaceae</taxon>
        <taxon>Alloalcanivorax</taxon>
    </lineage>
</organism>
<dbReference type="PANTHER" id="PTHR44196:SF1">
    <property type="entry name" value="DEHYDROGENASE_REDUCTASE SDR FAMILY MEMBER 7B"/>
    <property type="match status" value="1"/>
</dbReference>
<dbReference type="PANTHER" id="PTHR44196">
    <property type="entry name" value="DEHYDROGENASE/REDUCTASE SDR FAMILY MEMBER 7B"/>
    <property type="match status" value="1"/>
</dbReference>
<dbReference type="InterPro" id="IPR057326">
    <property type="entry name" value="KR_dom"/>
</dbReference>
<dbReference type="AlphaFoldDB" id="A0A9Q3YMQ3"/>
<comment type="caution">
    <text evidence="5">The sequence shown here is derived from an EMBL/GenBank/DDBJ whole genome shotgun (WGS) entry which is preliminary data.</text>
</comment>
<evidence type="ECO:0000313" key="5">
    <source>
        <dbReference type="EMBL" id="MCC4309017.1"/>
    </source>
</evidence>
<dbReference type="PRINTS" id="PR00081">
    <property type="entry name" value="GDHRDH"/>
</dbReference>
<dbReference type="InterPro" id="IPR002347">
    <property type="entry name" value="SDR_fam"/>
</dbReference>
<dbReference type="GO" id="GO:0016020">
    <property type="term" value="C:membrane"/>
    <property type="evidence" value="ECO:0007669"/>
    <property type="project" value="TreeGrafter"/>
</dbReference>
<dbReference type="RefSeq" id="WP_204428776.1">
    <property type="nucleotide sequence ID" value="NZ_JADDOL010000009.1"/>
</dbReference>
<dbReference type="SUPFAM" id="SSF51735">
    <property type="entry name" value="NAD(P)-binding Rossmann-fold domains"/>
    <property type="match status" value="1"/>
</dbReference>
<accession>A0A9Q3YMQ3</accession>
<reference evidence="5" key="1">
    <citation type="submission" date="2021-10" db="EMBL/GenBank/DDBJ databases">
        <title>The diversity and Nitrogen Metabolism of Culturable Nitrate-Utilizing Bacteria Within the Oxygen Minimum Zone of the Changjiang (Yangtze River)Estuary.</title>
        <authorList>
            <person name="Zhang D."/>
            <person name="Zheng J."/>
            <person name="Liu S."/>
            <person name="He W."/>
        </authorList>
    </citation>
    <scope>NUCLEOTIDE SEQUENCE</scope>
    <source>
        <strain evidence="5">FXH-223</strain>
    </source>
</reference>
<dbReference type="Pfam" id="PF00106">
    <property type="entry name" value="adh_short"/>
    <property type="match status" value="1"/>
</dbReference>
<comment type="similarity">
    <text evidence="1 3">Belongs to the short-chain dehydrogenases/reductases (SDR) family.</text>
</comment>
<gene>
    <name evidence="5" type="ORF">LL252_10590</name>
</gene>
<keyword evidence="6" id="KW-1185">Reference proteome</keyword>
<dbReference type="GO" id="GO:0016491">
    <property type="term" value="F:oxidoreductase activity"/>
    <property type="evidence" value="ECO:0007669"/>
    <property type="project" value="UniProtKB-KW"/>
</dbReference>
<dbReference type="InterPro" id="IPR036291">
    <property type="entry name" value="NAD(P)-bd_dom_sf"/>
</dbReference>
<dbReference type="Gene3D" id="3.40.50.720">
    <property type="entry name" value="NAD(P)-binding Rossmann-like Domain"/>
    <property type="match status" value="1"/>
</dbReference>
<evidence type="ECO:0000313" key="6">
    <source>
        <dbReference type="Proteomes" id="UP001108027"/>
    </source>
</evidence>